<keyword evidence="1" id="KW-0472">Membrane</keyword>
<accession>A0ABQ2JME6</accession>
<protein>
    <recommendedName>
        <fullName evidence="2">Cytochrome c oxidase subunit IV bacterial aa3 type domain-containing protein</fullName>
    </recommendedName>
</protein>
<keyword evidence="1" id="KW-0812">Transmembrane</keyword>
<feature type="transmembrane region" description="Helical" evidence="1">
    <location>
        <begin position="20"/>
        <end position="39"/>
    </location>
</feature>
<evidence type="ECO:0000256" key="1">
    <source>
        <dbReference type="SAM" id="Phobius"/>
    </source>
</evidence>
<proteinExistence type="predicted"/>
<keyword evidence="4" id="KW-1185">Reference proteome</keyword>
<comment type="caution">
    <text evidence="3">The sequence shown here is derived from an EMBL/GenBank/DDBJ whole genome shotgun (WGS) entry which is preliminary data.</text>
</comment>
<reference evidence="4" key="1">
    <citation type="journal article" date="2019" name="Int. J. Syst. Evol. Microbiol.">
        <title>The Global Catalogue of Microorganisms (GCM) 10K type strain sequencing project: providing services to taxonomists for standard genome sequencing and annotation.</title>
        <authorList>
            <consortium name="The Broad Institute Genomics Platform"/>
            <consortium name="The Broad Institute Genome Sequencing Center for Infectious Disease"/>
            <person name="Wu L."/>
            <person name="Ma J."/>
        </authorList>
    </citation>
    <scope>NUCLEOTIDE SEQUENCE [LARGE SCALE GENOMIC DNA]</scope>
    <source>
        <strain evidence="4">CGMCC 1.6784</strain>
    </source>
</reference>
<evidence type="ECO:0000259" key="2">
    <source>
        <dbReference type="Pfam" id="PF07835"/>
    </source>
</evidence>
<gene>
    <name evidence="3" type="ORF">GCM10011349_17180</name>
</gene>
<name>A0ABQ2JME6_9SPHN</name>
<feature type="domain" description="Cytochrome c oxidase subunit IV bacterial aa3 type" evidence="2">
    <location>
        <begin position="2"/>
        <end position="38"/>
    </location>
</feature>
<dbReference type="InterPro" id="IPR036596">
    <property type="entry name" value="Cyt-C_aa3_sf"/>
</dbReference>
<dbReference type="RefSeq" id="WP_188819262.1">
    <property type="nucleotide sequence ID" value="NZ_BMLK01000007.1"/>
</dbReference>
<keyword evidence="1" id="KW-1133">Transmembrane helix</keyword>
<dbReference type="EMBL" id="BMLK01000007">
    <property type="protein sequence ID" value="GGN48056.1"/>
    <property type="molecule type" value="Genomic_DNA"/>
</dbReference>
<dbReference type="Gene3D" id="1.20.5.160">
    <property type="entry name" value="Bacterial aa3 type cytochrome c oxidase subunit IV"/>
    <property type="match status" value="1"/>
</dbReference>
<dbReference type="SUPFAM" id="SSF81469">
    <property type="entry name" value="Bacterial aa3 type cytochrome c oxidase subunit IV"/>
    <property type="match status" value="1"/>
</dbReference>
<evidence type="ECO:0000313" key="3">
    <source>
        <dbReference type="EMBL" id="GGN48056.1"/>
    </source>
</evidence>
<dbReference type="Pfam" id="PF07835">
    <property type="entry name" value="COX4_pro_2"/>
    <property type="match status" value="1"/>
</dbReference>
<dbReference type="InterPro" id="IPR012422">
    <property type="entry name" value="Cyt_c_oxidase_su4_bac-aa3"/>
</dbReference>
<evidence type="ECO:0000313" key="4">
    <source>
        <dbReference type="Proteomes" id="UP000605099"/>
    </source>
</evidence>
<organism evidence="3 4">
    <name type="scientific">Novosphingobium indicum</name>
    <dbReference type="NCBI Taxonomy" id="462949"/>
    <lineage>
        <taxon>Bacteria</taxon>
        <taxon>Pseudomonadati</taxon>
        <taxon>Pseudomonadota</taxon>
        <taxon>Alphaproteobacteria</taxon>
        <taxon>Sphingomonadales</taxon>
        <taxon>Sphingomonadaceae</taxon>
        <taxon>Novosphingobium</taxon>
    </lineage>
</organism>
<dbReference type="Proteomes" id="UP000605099">
    <property type="component" value="Unassembled WGS sequence"/>
</dbReference>
<sequence>MASGNDIKAAQATYNSFIKAATWGTGICIAITAFVVMLISS</sequence>